<evidence type="ECO:0000313" key="2">
    <source>
        <dbReference type="Proteomes" id="UP001457282"/>
    </source>
</evidence>
<dbReference type="AlphaFoldDB" id="A0AAW1VHL8"/>
<protein>
    <submittedName>
        <fullName evidence="1">Uncharacterized protein</fullName>
    </submittedName>
</protein>
<dbReference type="EMBL" id="JBEDUW010000320">
    <property type="protein sequence ID" value="KAK9901192.1"/>
    <property type="molecule type" value="Genomic_DNA"/>
</dbReference>
<proteinExistence type="predicted"/>
<accession>A0AAW1VHL8</accession>
<sequence length="77" mass="7804">MLKELGGGRRRLGTAEAAAAATASGGDELGSTWVRRRHGAAAVIGCCNGHGSVRIKRLGHGLWSEVAGNFVLAGYGG</sequence>
<comment type="caution">
    <text evidence="1">The sequence shown here is derived from an EMBL/GenBank/DDBJ whole genome shotgun (WGS) entry which is preliminary data.</text>
</comment>
<dbReference type="Proteomes" id="UP001457282">
    <property type="component" value="Unassembled WGS sequence"/>
</dbReference>
<organism evidence="1 2">
    <name type="scientific">Rubus argutus</name>
    <name type="common">Southern blackberry</name>
    <dbReference type="NCBI Taxonomy" id="59490"/>
    <lineage>
        <taxon>Eukaryota</taxon>
        <taxon>Viridiplantae</taxon>
        <taxon>Streptophyta</taxon>
        <taxon>Embryophyta</taxon>
        <taxon>Tracheophyta</taxon>
        <taxon>Spermatophyta</taxon>
        <taxon>Magnoliopsida</taxon>
        <taxon>eudicotyledons</taxon>
        <taxon>Gunneridae</taxon>
        <taxon>Pentapetalae</taxon>
        <taxon>rosids</taxon>
        <taxon>fabids</taxon>
        <taxon>Rosales</taxon>
        <taxon>Rosaceae</taxon>
        <taxon>Rosoideae</taxon>
        <taxon>Rosoideae incertae sedis</taxon>
        <taxon>Rubus</taxon>
    </lineage>
</organism>
<reference evidence="1 2" key="1">
    <citation type="journal article" date="2023" name="G3 (Bethesda)">
        <title>A chromosome-length genome assembly and annotation of blackberry (Rubus argutus, cv. 'Hillquist').</title>
        <authorList>
            <person name="Bruna T."/>
            <person name="Aryal R."/>
            <person name="Dudchenko O."/>
            <person name="Sargent D.J."/>
            <person name="Mead D."/>
            <person name="Buti M."/>
            <person name="Cavallini A."/>
            <person name="Hytonen T."/>
            <person name="Andres J."/>
            <person name="Pham M."/>
            <person name="Weisz D."/>
            <person name="Mascagni F."/>
            <person name="Usai G."/>
            <person name="Natali L."/>
            <person name="Bassil N."/>
            <person name="Fernandez G.E."/>
            <person name="Lomsadze A."/>
            <person name="Armour M."/>
            <person name="Olukolu B."/>
            <person name="Poorten T."/>
            <person name="Britton C."/>
            <person name="Davik J."/>
            <person name="Ashrafi H."/>
            <person name="Aiden E.L."/>
            <person name="Borodovsky M."/>
            <person name="Worthington M."/>
        </authorList>
    </citation>
    <scope>NUCLEOTIDE SEQUENCE [LARGE SCALE GENOMIC DNA]</scope>
    <source>
        <strain evidence="1">PI 553951</strain>
    </source>
</reference>
<gene>
    <name evidence="1" type="ORF">M0R45_002218</name>
</gene>
<keyword evidence="2" id="KW-1185">Reference proteome</keyword>
<name>A0AAW1VHL8_RUBAR</name>
<evidence type="ECO:0000313" key="1">
    <source>
        <dbReference type="EMBL" id="KAK9901192.1"/>
    </source>
</evidence>